<comment type="similarity">
    <text evidence="2">Belongs to the TMCO4 family.</text>
</comment>
<evidence type="ECO:0000256" key="8">
    <source>
        <dbReference type="SAM" id="Phobius"/>
    </source>
</evidence>
<accession>F6QS75</accession>
<evidence type="ECO:0000256" key="6">
    <source>
        <dbReference type="SAM" id="Coils"/>
    </source>
</evidence>
<sequence length="523" mass="57473">MSGNDNIDPTTETNAEISENEKPEEKEESFVEKMDDMFKFSLASFSAISLCLLYDTPNNKDYRHSFIDSLVSHLSLSSGVGNTMKALSDNDISQESDVFIQIIISDKCMKENRLNLVKDLVHWCVTSSGGKYDSRSRFLLRHMTWQLHVKLEDLEDVEETLIKMLREQTEKEKLENDSVRAKKARNQKIKRFALVGLAAAGGGALIGLTGGLAAPLVAAGAGAIIGGTSAAVLGSVAGIAVITSLFGAGGAGLAGYKMKRRVGGIDQFFFSPLTSSDQLSLTITISGWLSGDNESNFFDVWSHINQSREQYSIVWESEHLMRLGNAFEYILEGIMSYAATEALKYTALAGLLAAIAWPATLVSAAGVIDNPWSVCLQRSVQVGRQLAEVLLAREHGQRPVTLIGYSLGARVIYFCLEEMAKRKKHSGIIEDIYLLGAPVSGKVEDWKKFSSVVAGHITNGYCRTDWLLRFLYRTSSRHTEIAGLQPIAWENRRMINIDLSSIIEGHLDYAKNMNAVLAAVGVR</sequence>
<dbReference type="Proteomes" id="UP000008144">
    <property type="component" value="Chromosome 2"/>
</dbReference>
<dbReference type="AlphaFoldDB" id="F6QS75"/>
<name>F6QS75_CIOIN</name>
<dbReference type="InParanoid" id="F6QS75"/>
<dbReference type="InterPro" id="IPR029058">
    <property type="entry name" value="AB_hydrolase_fold"/>
</dbReference>
<feature type="coiled-coil region" evidence="6">
    <location>
        <begin position="151"/>
        <end position="191"/>
    </location>
</feature>
<dbReference type="PANTHER" id="PTHR17920">
    <property type="entry name" value="TRANSMEMBRANE AND COILED-COIL DOMAIN-CONTAINING PROTEIN 4 TMCO4"/>
    <property type="match status" value="1"/>
</dbReference>
<dbReference type="HOGENOM" id="CLU_016865_0_1_1"/>
<feature type="transmembrane region" description="Helical" evidence="8">
    <location>
        <begin position="345"/>
        <end position="368"/>
    </location>
</feature>
<feature type="transmembrane region" description="Helical" evidence="8">
    <location>
        <begin position="192"/>
        <end position="225"/>
    </location>
</feature>
<dbReference type="Ensembl" id="ENSCINT00000013221.3">
    <property type="protein sequence ID" value="ENSCINP00000013221.3"/>
    <property type="gene ID" value="ENSCING00000006421.3"/>
</dbReference>
<protein>
    <recommendedName>
        <fullName evidence="11">Transmembrane and coiled-coil domain-containing protein 4</fullName>
    </recommendedName>
</protein>
<feature type="transmembrane region" description="Helical" evidence="8">
    <location>
        <begin position="231"/>
        <end position="256"/>
    </location>
</feature>
<dbReference type="Pfam" id="PF05277">
    <property type="entry name" value="DUF726"/>
    <property type="match status" value="1"/>
</dbReference>
<reference evidence="9" key="4">
    <citation type="submission" date="2025-09" db="UniProtKB">
        <authorList>
            <consortium name="Ensembl"/>
        </authorList>
    </citation>
    <scope>IDENTIFICATION</scope>
</reference>
<dbReference type="EMBL" id="EAAA01001491">
    <property type="status" value="NOT_ANNOTATED_CDS"/>
    <property type="molecule type" value="Genomic_DNA"/>
</dbReference>
<evidence type="ECO:0000256" key="1">
    <source>
        <dbReference type="ARBA" id="ARBA00004141"/>
    </source>
</evidence>
<evidence type="ECO:0000256" key="5">
    <source>
        <dbReference type="ARBA" id="ARBA00023136"/>
    </source>
</evidence>
<organism evidence="9 10">
    <name type="scientific">Ciona intestinalis</name>
    <name type="common">Transparent sea squirt</name>
    <name type="synonym">Ascidia intestinalis</name>
    <dbReference type="NCBI Taxonomy" id="7719"/>
    <lineage>
        <taxon>Eukaryota</taxon>
        <taxon>Metazoa</taxon>
        <taxon>Chordata</taxon>
        <taxon>Tunicata</taxon>
        <taxon>Ascidiacea</taxon>
        <taxon>Phlebobranchia</taxon>
        <taxon>Cionidae</taxon>
        <taxon>Ciona</taxon>
    </lineage>
</organism>
<dbReference type="STRING" id="7719.ENSCINP00000013221"/>
<reference evidence="9" key="2">
    <citation type="journal article" date="2008" name="Genome Biol.">
        <title>Improved genome assembly and evidence-based global gene model set for the chordate Ciona intestinalis: new insight into intron and operon populations.</title>
        <authorList>
            <person name="Satou Y."/>
            <person name="Mineta K."/>
            <person name="Ogasawara M."/>
            <person name="Sasakura Y."/>
            <person name="Shoguchi E."/>
            <person name="Ueno K."/>
            <person name="Yamada L."/>
            <person name="Matsumoto J."/>
            <person name="Wasserscheid J."/>
            <person name="Dewar K."/>
            <person name="Wiley G.B."/>
            <person name="Macmil S.L."/>
            <person name="Roe B.A."/>
            <person name="Zeller R.W."/>
            <person name="Hastings K.E."/>
            <person name="Lemaire P."/>
            <person name="Lindquist E."/>
            <person name="Endo T."/>
            <person name="Hotta K."/>
            <person name="Inaba K."/>
        </authorList>
    </citation>
    <scope>NUCLEOTIDE SEQUENCE [LARGE SCALE GENOMIC DNA]</scope>
    <source>
        <strain evidence="9">wild type</strain>
    </source>
</reference>
<proteinExistence type="inferred from homology"/>
<dbReference type="GO" id="GO:0016020">
    <property type="term" value="C:membrane"/>
    <property type="evidence" value="ECO:0007669"/>
    <property type="project" value="UniProtKB-SubCell"/>
</dbReference>
<evidence type="ECO:0000256" key="7">
    <source>
        <dbReference type="SAM" id="MobiDB-lite"/>
    </source>
</evidence>
<dbReference type="InterPro" id="IPR007941">
    <property type="entry name" value="DUF726"/>
</dbReference>
<evidence type="ECO:0000313" key="10">
    <source>
        <dbReference type="Proteomes" id="UP000008144"/>
    </source>
</evidence>
<dbReference type="SUPFAM" id="SSF53474">
    <property type="entry name" value="alpha/beta-Hydrolases"/>
    <property type="match status" value="1"/>
</dbReference>
<feature type="compositionally biased region" description="Polar residues" evidence="7">
    <location>
        <begin position="1"/>
        <end position="15"/>
    </location>
</feature>
<keyword evidence="4 8" id="KW-1133">Transmembrane helix</keyword>
<evidence type="ECO:0000256" key="2">
    <source>
        <dbReference type="ARBA" id="ARBA00009824"/>
    </source>
</evidence>
<dbReference type="OMA" id="AGLYSYC"/>
<reference evidence="10" key="1">
    <citation type="journal article" date="2002" name="Science">
        <title>The draft genome of Ciona intestinalis: insights into chordate and vertebrate origins.</title>
        <authorList>
            <person name="Dehal P."/>
            <person name="Satou Y."/>
            <person name="Campbell R.K."/>
            <person name="Chapman J."/>
            <person name="Degnan B."/>
            <person name="De Tomaso A."/>
            <person name="Davidson B."/>
            <person name="Di Gregorio A."/>
            <person name="Gelpke M."/>
            <person name="Goodstein D.M."/>
            <person name="Harafuji N."/>
            <person name="Hastings K.E."/>
            <person name="Ho I."/>
            <person name="Hotta K."/>
            <person name="Huang W."/>
            <person name="Kawashima T."/>
            <person name="Lemaire P."/>
            <person name="Martinez D."/>
            <person name="Meinertzhagen I.A."/>
            <person name="Necula S."/>
            <person name="Nonaka M."/>
            <person name="Putnam N."/>
            <person name="Rash S."/>
            <person name="Saiga H."/>
            <person name="Satake M."/>
            <person name="Terry A."/>
            <person name="Yamada L."/>
            <person name="Wang H.G."/>
            <person name="Awazu S."/>
            <person name="Azumi K."/>
            <person name="Boore J."/>
            <person name="Branno M."/>
            <person name="Chin-Bow S."/>
            <person name="DeSantis R."/>
            <person name="Doyle S."/>
            <person name="Francino P."/>
            <person name="Keys D.N."/>
            <person name="Haga S."/>
            <person name="Hayashi H."/>
            <person name="Hino K."/>
            <person name="Imai K.S."/>
            <person name="Inaba K."/>
            <person name="Kano S."/>
            <person name="Kobayashi K."/>
            <person name="Kobayashi M."/>
            <person name="Lee B.I."/>
            <person name="Makabe K.W."/>
            <person name="Manohar C."/>
            <person name="Matassi G."/>
            <person name="Medina M."/>
            <person name="Mochizuki Y."/>
            <person name="Mount S."/>
            <person name="Morishita T."/>
            <person name="Miura S."/>
            <person name="Nakayama A."/>
            <person name="Nishizaka S."/>
            <person name="Nomoto H."/>
            <person name="Ohta F."/>
            <person name="Oishi K."/>
            <person name="Rigoutsos I."/>
            <person name="Sano M."/>
            <person name="Sasaki A."/>
            <person name="Sasakura Y."/>
            <person name="Shoguchi E."/>
            <person name="Shin-i T."/>
            <person name="Spagnuolo A."/>
            <person name="Stainier D."/>
            <person name="Suzuki M.M."/>
            <person name="Tassy O."/>
            <person name="Takatori N."/>
            <person name="Tokuoka M."/>
            <person name="Yagi K."/>
            <person name="Yoshizaki F."/>
            <person name="Wada S."/>
            <person name="Zhang C."/>
            <person name="Hyatt P.D."/>
            <person name="Larimer F."/>
            <person name="Detter C."/>
            <person name="Doggett N."/>
            <person name="Glavina T."/>
            <person name="Hawkins T."/>
            <person name="Richardson P."/>
            <person name="Lucas S."/>
            <person name="Kohara Y."/>
            <person name="Levine M."/>
            <person name="Satoh N."/>
            <person name="Rokhsar D.S."/>
        </authorList>
    </citation>
    <scope>NUCLEOTIDE SEQUENCE [LARGE SCALE GENOMIC DNA]</scope>
</reference>
<keyword evidence="10" id="KW-1185">Reference proteome</keyword>
<evidence type="ECO:0000256" key="3">
    <source>
        <dbReference type="ARBA" id="ARBA00022692"/>
    </source>
</evidence>
<keyword evidence="5 8" id="KW-0472">Membrane</keyword>
<reference evidence="9" key="3">
    <citation type="submission" date="2025-08" db="UniProtKB">
        <authorList>
            <consortium name="Ensembl"/>
        </authorList>
    </citation>
    <scope>IDENTIFICATION</scope>
</reference>
<evidence type="ECO:0008006" key="11">
    <source>
        <dbReference type="Google" id="ProtNLM"/>
    </source>
</evidence>
<dbReference type="PANTHER" id="PTHR17920:SF3">
    <property type="entry name" value="TRANSMEMBRANE AND COILED-COIL DOMAIN-CONTAINING PROTEIN 4"/>
    <property type="match status" value="1"/>
</dbReference>
<keyword evidence="3 8" id="KW-0812">Transmembrane</keyword>
<feature type="region of interest" description="Disordered" evidence="7">
    <location>
        <begin position="1"/>
        <end position="29"/>
    </location>
</feature>
<keyword evidence="6" id="KW-0175">Coiled coil</keyword>
<evidence type="ECO:0000256" key="4">
    <source>
        <dbReference type="ARBA" id="ARBA00022989"/>
    </source>
</evidence>
<dbReference type="GeneTree" id="ENSGT00390000001400"/>
<comment type="subcellular location">
    <subcellularLocation>
        <location evidence="1">Membrane</location>
        <topology evidence="1">Multi-pass membrane protein</topology>
    </subcellularLocation>
</comment>
<feature type="compositionally biased region" description="Basic and acidic residues" evidence="7">
    <location>
        <begin position="19"/>
        <end position="29"/>
    </location>
</feature>
<evidence type="ECO:0000313" key="9">
    <source>
        <dbReference type="Ensembl" id="ENSCINP00000013221.3"/>
    </source>
</evidence>